<dbReference type="GeneID" id="28802933"/>
<gene>
    <name evidence="1" type="primary">93</name>
    <name evidence="1" type="ORF">PBI_BRITBRAT_93</name>
</gene>
<dbReference type="EMBL" id="KU998233">
    <property type="protein sequence ID" value="ANA85296.1"/>
    <property type="molecule type" value="Genomic_DNA"/>
</dbReference>
<evidence type="ECO:0000313" key="2">
    <source>
        <dbReference type="Proteomes" id="UP000202279"/>
    </source>
</evidence>
<protein>
    <submittedName>
        <fullName evidence="1">Uncharacterized protein</fullName>
    </submittedName>
</protein>
<name>A0A166Y109_9CAUD</name>
<organism evidence="1 2">
    <name type="scientific">Gordonia phage BritBrat</name>
    <dbReference type="NCBI Taxonomy" id="1838064"/>
    <lineage>
        <taxon>Viruses</taxon>
        <taxon>Duplodnaviria</taxon>
        <taxon>Heunggongvirae</taxon>
        <taxon>Uroviricota</taxon>
        <taxon>Caudoviricetes</taxon>
        <taxon>Britbratvirus</taxon>
        <taxon>Britbratvirus britbrat</taxon>
    </lineage>
</organism>
<reference evidence="2" key="1">
    <citation type="submission" date="2016-03" db="EMBL/GenBank/DDBJ databases">
        <authorList>
            <person name="Ploux O."/>
        </authorList>
    </citation>
    <scope>NUCLEOTIDE SEQUENCE [LARGE SCALE GENOMIC DNA]</scope>
</reference>
<dbReference type="RefSeq" id="YP_009276620.1">
    <property type="nucleotide sequence ID" value="NC_030942.1"/>
</dbReference>
<keyword evidence="2" id="KW-1185">Reference proteome</keyword>
<accession>A0A166Y109</accession>
<evidence type="ECO:0000313" key="1">
    <source>
        <dbReference type="EMBL" id="ANA85296.1"/>
    </source>
</evidence>
<dbReference type="KEGG" id="vg:28802933"/>
<sequence>MTRPVQSMVNVDARNYPAHVERRNLRLAGTNHAGQIQVQCCCGTWFDCGWERFHTPVFQTHRQCYTCTTKETPCE</sequence>
<proteinExistence type="predicted"/>
<dbReference type="Proteomes" id="UP000202279">
    <property type="component" value="Segment"/>
</dbReference>